<comment type="caution">
    <text evidence="15">The sequence shown here is derived from an EMBL/GenBank/DDBJ whole genome shotgun (WGS) entry which is preliminary data.</text>
</comment>
<dbReference type="Gene3D" id="1.10.10.60">
    <property type="entry name" value="Homeodomain-like"/>
    <property type="match status" value="1"/>
</dbReference>
<evidence type="ECO:0000256" key="4">
    <source>
        <dbReference type="ARBA" id="ARBA00022741"/>
    </source>
</evidence>
<evidence type="ECO:0000256" key="3">
    <source>
        <dbReference type="ARBA" id="ARBA00022491"/>
    </source>
</evidence>
<evidence type="ECO:0000256" key="1">
    <source>
        <dbReference type="ARBA" id="ARBA00004496"/>
    </source>
</evidence>
<keyword evidence="8" id="KW-0238">DNA-binding</keyword>
<dbReference type="Gene3D" id="3.30.70.260">
    <property type="match status" value="1"/>
</dbReference>
<feature type="domain" description="ACT" evidence="14">
    <location>
        <begin position="2"/>
        <end position="73"/>
    </location>
</feature>
<proteinExistence type="predicted"/>
<dbReference type="Gene3D" id="1.10.8.60">
    <property type="match status" value="1"/>
</dbReference>
<evidence type="ECO:0000259" key="13">
    <source>
        <dbReference type="PROSITE" id="PS50112"/>
    </source>
</evidence>
<dbReference type="InterPro" id="IPR009057">
    <property type="entry name" value="Homeodomain-like_sf"/>
</dbReference>
<dbReference type="PROSITE" id="PS00688">
    <property type="entry name" value="SIGMA54_INTERACT_3"/>
    <property type="match status" value="1"/>
</dbReference>
<dbReference type="InterPro" id="IPR035965">
    <property type="entry name" value="PAS-like_dom_sf"/>
</dbReference>
<protein>
    <recommendedName>
        <fullName evidence="11">HTH-type transcriptional regulatory protein TyrR</fullName>
    </recommendedName>
</protein>
<dbReference type="Pfam" id="PF18024">
    <property type="entry name" value="HTH_50"/>
    <property type="match status" value="1"/>
</dbReference>
<dbReference type="PROSITE" id="PS50045">
    <property type="entry name" value="SIGMA54_INTERACT_4"/>
    <property type="match status" value="1"/>
</dbReference>
<dbReference type="CDD" id="cd00009">
    <property type="entry name" value="AAA"/>
    <property type="match status" value="1"/>
</dbReference>
<feature type="domain" description="Sigma-54 factor interaction" evidence="12">
    <location>
        <begin position="207"/>
        <end position="436"/>
    </location>
</feature>
<dbReference type="InterPro" id="IPR045865">
    <property type="entry name" value="ACT-like_dom_sf"/>
</dbReference>
<evidence type="ECO:0000256" key="11">
    <source>
        <dbReference type="ARBA" id="ARBA00029500"/>
    </source>
</evidence>
<organism evidence="15 16">
    <name type="scientific">Rheinheimera tilapiae</name>
    <dbReference type="NCBI Taxonomy" id="875043"/>
    <lineage>
        <taxon>Bacteria</taxon>
        <taxon>Pseudomonadati</taxon>
        <taxon>Pseudomonadota</taxon>
        <taxon>Gammaproteobacteria</taxon>
        <taxon>Chromatiales</taxon>
        <taxon>Chromatiaceae</taxon>
        <taxon>Rheinheimera</taxon>
    </lineage>
</organism>
<keyword evidence="4" id="KW-0547">Nucleotide-binding</keyword>
<dbReference type="PROSITE" id="PS50112">
    <property type="entry name" value="PAS"/>
    <property type="match status" value="1"/>
</dbReference>
<reference evidence="15 16" key="1">
    <citation type="submission" date="2024-09" db="EMBL/GenBank/DDBJ databases">
        <authorList>
            <person name="Sun Q."/>
            <person name="Mori K."/>
        </authorList>
    </citation>
    <scope>NUCLEOTIDE SEQUENCE [LARGE SCALE GENOMIC DNA]</scope>
    <source>
        <strain evidence="15 16">KCTC 23315</strain>
    </source>
</reference>
<dbReference type="PANTHER" id="PTHR32071">
    <property type="entry name" value="TRANSCRIPTIONAL REGULATORY PROTEIN"/>
    <property type="match status" value="1"/>
</dbReference>
<dbReference type="EMBL" id="JBHLXP010000001">
    <property type="protein sequence ID" value="MFC0048104.1"/>
    <property type="molecule type" value="Genomic_DNA"/>
</dbReference>
<dbReference type="RefSeq" id="WP_377241977.1">
    <property type="nucleotide sequence ID" value="NZ_JBHLXP010000001.1"/>
</dbReference>
<feature type="domain" description="PAS" evidence="13">
    <location>
        <begin position="79"/>
        <end position="123"/>
    </location>
</feature>
<dbReference type="CDD" id="cd04877">
    <property type="entry name" value="ACT_TyrR"/>
    <property type="match status" value="1"/>
</dbReference>
<keyword evidence="10" id="KW-0804">Transcription</keyword>
<dbReference type="InterPro" id="IPR058031">
    <property type="entry name" value="AAA_lid_NorR"/>
</dbReference>
<dbReference type="SUPFAM" id="SSF55021">
    <property type="entry name" value="ACT-like"/>
    <property type="match status" value="1"/>
</dbReference>
<dbReference type="InterPro" id="IPR030828">
    <property type="entry name" value="HTH_TyrR"/>
</dbReference>
<evidence type="ECO:0000256" key="10">
    <source>
        <dbReference type="ARBA" id="ARBA00023163"/>
    </source>
</evidence>
<evidence type="ECO:0000256" key="8">
    <source>
        <dbReference type="ARBA" id="ARBA00023125"/>
    </source>
</evidence>
<keyword evidence="2" id="KW-0963">Cytoplasm</keyword>
<dbReference type="NCBIfam" id="TIGR04381">
    <property type="entry name" value="HTH_TypR"/>
    <property type="match status" value="1"/>
</dbReference>
<evidence type="ECO:0000256" key="5">
    <source>
        <dbReference type="ARBA" id="ARBA00022797"/>
    </source>
</evidence>
<evidence type="ECO:0000256" key="7">
    <source>
        <dbReference type="ARBA" id="ARBA00023015"/>
    </source>
</evidence>
<dbReference type="Proteomes" id="UP001589813">
    <property type="component" value="Unassembled WGS sequence"/>
</dbReference>
<gene>
    <name evidence="15" type="primary">tyrR</name>
    <name evidence="15" type="ORF">ACFFJP_07355</name>
</gene>
<dbReference type="Pfam" id="PF00158">
    <property type="entry name" value="Sigma54_activat"/>
    <property type="match status" value="1"/>
</dbReference>
<evidence type="ECO:0000259" key="14">
    <source>
        <dbReference type="PROSITE" id="PS51671"/>
    </source>
</evidence>
<dbReference type="Pfam" id="PF01842">
    <property type="entry name" value="ACT"/>
    <property type="match status" value="1"/>
</dbReference>
<dbReference type="InterPro" id="IPR003593">
    <property type="entry name" value="AAA+_ATPase"/>
</dbReference>
<dbReference type="InterPro" id="IPR002912">
    <property type="entry name" value="ACT_dom"/>
</dbReference>
<evidence type="ECO:0000259" key="12">
    <source>
        <dbReference type="PROSITE" id="PS50045"/>
    </source>
</evidence>
<dbReference type="InterPro" id="IPR025662">
    <property type="entry name" value="Sigma_54_int_dom_ATP-bd_1"/>
</dbReference>
<keyword evidence="3" id="KW-0678">Repressor</keyword>
<dbReference type="NCBIfam" id="NF008085">
    <property type="entry name" value="PRK10820.1"/>
    <property type="match status" value="1"/>
</dbReference>
<dbReference type="PANTHER" id="PTHR32071:SF3">
    <property type="entry name" value="HTH-TYPE TRANSCRIPTIONAL REGULATORY PROTEIN TYRR"/>
    <property type="match status" value="1"/>
</dbReference>
<keyword evidence="7" id="KW-0805">Transcription regulation</keyword>
<evidence type="ECO:0000256" key="9">
    <source>
        <dbReference type="ARBA" id="ARBA00023159"/>
    </source>
</evidence>
<dbReference type="PROSITE" id="PS00675">
    <property type="entry name" value="SIGMA54_INTERACT_1"/>
    <property type="match status" value="1"/>
</dbReference>
<dbReference type="InterPro" id="IPR000014">
    <property type="entry name" value="PAS"/>
</dbReference>
<dbReference type="SMART" id="SM00382">
    <property type="entry name" value="AAA"/>
    <property type="match status" value="1"/>
</dbReference>
<name>A0ABV6BB51_9GAMM</name>
<evidence type="ECO:0000256" key="2">
    <source>
        <dbReference type="ARBA" id="ARBA00022490"/>
    </source>
</evidence>
<comment type="subcellular location">
    <subcellularLocation>
        <location evidence="1">Cytoplasm</location>
    </subcellularLocation>
</comment>
<accession>A0ABV6BB51</accession>
<keyword evidence="16" id="KW-1185">Reference proteome</keyword>
<evidence type="ECO:0000313" key="15">
    <source>
        <dbReference type="EMBL" id="MFC0048104.1"/>
    </source>
</evidence>
<dbReference type="PROSITE" id="PS51671">
    <property type="entry name" value="ACT"/>
    <property type="match status" value="1"/>
</dbReference>
<dbReference type="InterPro" id="IPR002078">
    <property type="entry name" value="Sigma_54_int"/>
</dbReference>
<keyword evidence="6" id="KW-0067">ATP-binding</keyword>
<dbReference type="SUPFAM" id="SSF55785">
    <property type="entry name" value="PYP-like sensor domain (PAS domain)"/>
    <property type="match status" value="1"/>
</dbReference>
<keyword evidence="9" id="KW-0010">Activator</keyword>
<dbReference type="Gene3D" id="3.40.50.300">
    <property type="entry name" value="P-loop containing nucleotide triphosphate hydrolases"/>
    <property type="match status" value="1"/>
</dbReference>
<dbReference type="Pfam" id="PF25601">
    <property type="entry name" value="AAA_lid_14"/>
    <property type="match status" value="1"/>
</dbReference>
<dbReference type="InterPro" id="IPR027417">
    <property type="entry name" value="P-loop_NTPase"/>
</dbReference>
<keyword evidence="5" id="KW-0058">Aromatic hydrocarbons catabolism</keyword>
<evidence type="ECO:0000313" key="16">
    <source>
        <dbReference type="Proteomes" id="UP001589813"/>
    </source>
</evidence>
<evidence type="ECO:0000256" key="6">
    <source>
        <dbReference type="ARBA" id="ARBA00022840"/>
    </source>
</evidence>
<dbReference type="InterPro" id="IPR025944">
    <property type="entry name" value="Sigma_54_int_dom_CS"/>
</dbReference>
<dbReference type="SUPFAM" id="SSF52540">
    <property type="entry name" value="P-loop containing nucleoside triphosphate hydrolases"/>
    <property type="match status" value="1"/>
</dbReference>
<sequence length="520" mass="58271">MRLEIHCQDRVGIAQEVLNILVSFQIDLRGIEVDPELGRMFVAFPTVDFEKFQELMAKIRRIPGVEDVKTTAFMPSEREHNELFTLLKTLPDGVIAIDTKANVTVINEAALDALTLQRYEVAGLPLSPLVKGFNFQRWLESDDVLAQTRKIEIHGKKFIADILPVMVPAEAGHEILAGAVITLKSESRLGEQMVAFKKGDQESFNAIQASSNLMRKVVREAKKMAQLDAPILITGETGTGKELLARACHGASSRTGKPFLAVNCAALPDNVAESELFGYGPNAFPGTTEGKKGIFEQANRGTVFLDEIGEMSREIQTKLLRFLQDGSFRRVADENEVRVDVRVICTTQKDLPGMVQEGRFREDLYYRLNVLTLVLPPLRDRKQDIVPLAEHFMARLAARLGRKPPKLTENCASFIQQYPWPGNVRQLENALYRAVTLLEGAELDKEQLQLPSYTNDFGYLEKDFDGTLDEAVKRFEASLLRKLFPAYPSSRQLAKKLGLSHTAVANKLREYGINRKSVKI</sequence>
<dbReference type="Gene3D" id="3.30.450.20">
    <property type="entry name" value="PAS domain"/>
    <property type="match status" value="1"/>
</dbReference>
<dbReference type="SUPFAM" id="SSF46689">
    <property type="entry name" value="Homeodomain-like"/>
    <property type="match status" value="1"/>
</dbReference>